<feature type="chain" id="PRO_5015865567" evidence="2">
    <location>
        <begin position="17"/>
        <end position="186"/>
    </location>
</feature>
<feature type="signal peptide" evidence="2">
    <location>
        <begin position="1"/>
        <end position="16"/>
    </location>
</feature>
<sequence>MTARFILMLFVLPALALSGCAAQPAPAKSVPAGEEAYILGSGDSLRIIVYGQEELSGEFKIDPSGQISIPLIRSVKAAGLTVRQLEDVITSELEPDYVVDPKVSIEVLEYRSVYILGEVRTPGKYPYVPNMTVLQAVAVAGGHTYRANEATADITRIENDMLKTMTVRTNDMVLPGDTVIIKRRWF</sequence>
<accession>A0A2W5FIL2</accession>
<gene>
    <name evidence="5" type="ORF">DI586_05585</name>
</gene>
<dbReference type="Proteomes" id="UP000249739">
    <property type="component" value="Unassembled WGS sequence"/>
</dbReference>
<dbReference type="InterPro" id="IPR019554">
    <property type="entry name" value="Soluble_ligand-bd"/>
</dbReference>
<dbReference type="PANTHER" id="PTHR33619">
    <property type="entry name" value="POLYSACCHARIDE EXPORT PROTEIN GFCE-RELATED"/>
    <property type="match status" value="1"/>
</dbReference>
<reference evidence="5 6" key="1">
    <citation type="submission" date="2017-08" db="EMBL/GenBank/DDBJ databases">
        <title>Infants hospitalized years apart are colonized by the same room-sourced microbial strains.</title>
        <authorList>
            <person name="Brooks B."/>
            <person name="Olm M.R."/>
            <person name="Firek B.A."/>
            <person name="Baker R."/>
            <person name="Thomas B.C."/>
            <person name="Morowitz M.J."/>
            <person name="Banfield J.F."/>
        </authorList>
    </citation>
    <scope>NUCLEOTIDE SEQUENCE [LARGE SCALE GENOMIC DNA]</scope>
    <source>
        <strain evidence="5">S2_006_000_R2_64</strain>
    </source>
</reference>
<evidence type="ECO:0000259" key="4">
    <source>
        <dbReference type="Pfam" id="PF10531"/>
    </source>
</evidence>
<protein>
    <submittedName>
        <fullName evidence="5">Uncharacterized protein</fullName>
    </submittedName>
</protein>
<dbReference type="AlphaFoldDB" id="A0A2W5FIL2"/>
<comment type="caution">
    <text evidence="5">The sequence shown here is derived from an EMBL/GenBank/DDBJ whole genome shotgun (WGS) entry which is preliminary data.</text>
</comment>
<dbReference type="InterPro" id="IPR003715">
    <property type="entry name" value="Poly_export_N"/>
</dbReference>
<dbReference type="Gene3D" id="3.10.560.10">
    <property type="entry name" value="Outer membrane lipoprotein wza domain like"/>
    <property type="match status" value="1"/>
</dbReference>
<evidence type="ECO:0000259" key="3">
    <source>
        <dbReference type="Pfam" id="PF02563"/>
    </source>
</evidence>
<proteinExistence type="predicted"/>
<evidence type="ECO:0000256" key="2">
    <source>
        <dbReference type="SAM" id="SignalP"/>
    </source>
</evidence>
<feature type="domain" description="Soluble ligand binding" evidence="4">
    <location>
        <begin position="113"/>
        <end position="157"/>
    </location>
</feature>
<dbReference type="GO" id="GO:0015159">
    <property type="term" value="F:polysaccharide transmembrane transporter activity"/>
    <property type="evidence" value="ECO:0007669"/>
    <property type="project" value="InterPro"/>
</dbReference>
<keyword evidence="1 2" id="KW-0732">Signal</keyword>
<organism evidence="5 6">
    <name type="scientific">Micavibrio aeruginosavorus</name>
    <dbReference type="NCBI Taxonomy" id="349221"/>
    <lineage>
        <taxon>Bacteria</taxon>
        <taxon>Pseudomonadati</taxon>
        <taxon>Bdellovibrionota</taxon>
        <taxon>Bdellovibrionia</taxon>
        <taxon>Bdellovibrionales</taxon>
        <taxon>Pseudobdellovibrionaceae</taxon>
        <taxon>Micavibrio</taxon>
    </lineage>
</organism>
<dbReference type="PROSITE" id="PS51257">
    <property type="entry name" value="PROKAR_LIPOPROTEIN"/>
    <property type="match status" value="1"/>
</dbReference>
<dbReference type="Pfam" id="PF10531">
    <property type="entry name" value="SLBB"/>
    <property type="match status" value="1"/>
</dbReference>
<evidence type="ECO:0000313" key="6">
    <source>
        <dbReference type="Proteomes" id="UP000249739"/>
    </source>
</evidence>
<dbReference type="Gene3D" id="3.30.1950.10">
    <property type="entry name" value="wza like domain"/>
    <property type="match status" value="1"/>
</dbReference>
<dbReference type="EMBL" id="QFOT01000048">
    <property type="protein sequence ID" value="PZP55835.1"/>
    <property type="molecule type" value="Genomic_DNA"/>
</dbReference>
<evidence type="ECO:0000256" key="1">
    <source>
        <dbReference type="ARBA" id="ARBA00022729"/>
    </source>
</evidence>
<name>A0A2W5FIL2_9BACT</name>
<evidence type="ECO:0000313" key="5">
    <source>
        <dbReference type="EMBL" id="PZP55835.1"/>
    </source>
</evidence>
<dbReference type="Pfam" id="PF02563">
    <property type="entry name" value="Poly_export"/>
    <property type="match status" value="1"/>
</dbReference>
<dbReference type="PANTHER" id="PTHR33619:SF3">
    <property type="entry name" value="POLYSACCHARIDE EXPORT PROTEIN GFCE-RELATED"/>
    <property type="match status" value="1"/>
</dbReference>
<feature type="domain" description="Polysaccharide export protein N-terminal" evidence="3">
    <location>
        <begin position="34"/>
        <end position="107"/>
    </location>
</feature>
<dbReference type="InterPro" id="IPR049712">
    <property type="entry name" value="Poly_export"/>
</dbReference>